<evidence type="ECO:0000256" key="1">
    <source>
        <dbReference type="SAM" id="MobiDB-lite"/>
    </source>
</evidence>
<dbReference type="RefSeq" id="WP_227319382.1">
    <property type="nucleotide sequence ID" value="NZ_JAESVB010000001.1"/>
</dbReference>
<feature type="region of interest" description="Disordered" evidence="1">
    <location>
        <begin position="71"/>
        <end position="162"/>
    </location>
</feature>
<keyword evidence="4" id="KW-1185">Reference proteome</keyword>
<feature type="signal peptide" evidence="2">
    <location>
        <begin position="1"/>
        <end position="23"/>
    </location>
</feature>
<accession>A0A963YND5</accession>
<sequence>MTRKLTISSSLALVAVSFLTACGSSNPGRTSGGVATGAGTGAAIGIIGGPIGIVIGAAVGAGAGALTATNTTPQQVNLGDPLWARSHPAPAVPSSMPVAGGNAYSGMAAPQPLSSGGPEPYPAGQQGYGQPSPGAQPLPQSGPIQSQSLAAPGAGQPTQLSP</sequence>
<protein>
    <recommendedName>
        <fullName evidence="5">Glycine zipper domain-containing protein</fullName>
    </recommendedName>
</protein>
<proteinExistence type="predicted"/>
<gene>
    <name evidence="3" type="ORF">ASILVAE211_00785</name>
</gene>
<dbReference type="Proteomes" id="UP000708298">
    <property type="component" value="Unassembled WGS sequence"/>
</dbReference>
<comment type="caution">
    <text evidence="3">The sequence shown here is derived from an EMBL/GenBank/DDBJ whole genome shotgun (WGS) entry which is preliminary data.</text>
</comment>
<feature type="compositionally biased region" description="Low complexity" evidence="1">
    <location>
        <begin position="88"/>
        <end position="99"/>
    </location>
</feature>
<feature type="compositionally biased region" description="Polar residues" evidence="1">
    <location>
        <begin position="138"/>
        <end position="149"/>
    </location>
</feature>
<keyword evidence="2" id="KW-0732">Signal</keyword>
<organism evidence="3 4">
    <name type="scientific">Acidisoma silvae</name>
    <dbReference type="NCBI Taxonomy" id="2802396"/>
    <lineage>
        <taxon>Bacteria</taxon>
        <taxon>Pseudomonadati</taxon>
        <taxon>Pseudomonadota</taxon>
        <taxon>Alphaproteobacteria</taxon>
        <taxon>Acetobacterales</taxon>
        <taxon>Acidocellaceae</taxon>
        <taxon>Acidisoma</taxon>
    </lineage>
</organism>
<reference evidence="3" key="2">
    <citation type="submission" date="2021-01" db="EMBL/GenBank/DDBJ databases">
        <authorList>
            <person name="Mieszkin S."/>
            <person name="Pouder E."/>
            <person name="Alain K."/>
        </authorList>
    </citation>
    <scope>NUCLEOTIDE SEQUENCE</scope>
    <source>
        <strain evidence="3">HW T2.11</strain>
    </source>
</reference>
<name>A0A963YND5_9PROT</name>
<evidence type="ECO:0008006" key="5">
    <source>
        <dbReference type="Google" id="ProtNLM"/>
    </source>
</evidence>
<dbReference type="AlphaFoldDB" id="A0A963YND5"/>
<dbReference type="EMBL" id="JAESVB010000001">
    <property type="protein sequence ID" value="MCB8873699.1"/>
    <property type="molecule type" value="Genomic_DNA"/>
</dbReference>
<evidence type="ECO:0000256" key="2">
    <source>
        <dbReference type="SAM" id="SignalP"/>
    </source>
</evidence>
<reference evidence="3" key="1">
    <citation type="journal article" date="2021" name="Microorganisms">
        <title>Acidisoma silvae sp. nov. and Acidisomacellulosilytica sp. nov., Two Acidophilic Bacteria Isolated from Decaying Wood, Hydrolyzing Cellulose and Producing Poly-3-hydroxybutyrate.</title>
        <authorList>
            <person name="Mieszkin S."/>
            <person name="Pouder E."/>
            <person name="Uroz S."/>
            <person name="Simon-Colin C."/>
            <person name="Alain K."/>
        </authorList>
    </citation>
    <scope>NUCLEOTIDE SEQUENCE</scope>
    <source>
        <strain evidence="3">HW T2.11</strain>
    </source>
</reference>
<dbReference type="PROSITE" id="PS51257">
    <property type="entry name" value="PROKAR_LIPOPROTEIN"/>
    <property type="match status" value="1"/>
</dbReference>
<evidence type="ECO:0000313" key="4">
    <source>
        <dbReference type="Proteomes" id="UP000708298"/>
    </source>
</evidence>
<evidence type="ECO:0000313" key="3">
    <source>
        <dbReference type="EMBL" id="MCB8873699.1"/>
    </source>
</evidence>
<feature type="chain" id="PRO_5037677726" description="Glycine zipper domain-containing protein" evidence="2">
    <location>
        <begin position="24"/>
        <end position="162"/>
    </location>
</feature>